<proteinExistence type="predicted"/>
<gene>
    <name evidence="1" type="ORF">PR048_024467</name>
</gene>
<organism evidence="1 2">
    <name type="scientific">Dryococelus australis</name>
    <dbReference type="NCBI Taxonomy" id="614101"/>
    <lineage>
        <taxon>Eukaryota</taxon>
        <taxon>Metazoa</taxon>
        <taxon>Ecdysozoa</taxon>
        <taxon>Arthropoda</taxon>
        <taxon>Hexapoda</taxon>
        <taxon>Insecta</taxon>
        <taxon>Pterygota</taxon>
        <taxon>Neoptera</taxon>
        <taxon>Polyneoptera</taxon>
        <taxon>Phasmatodea</taxon>
        <taxon>Verophasmatodea</taxon>
        <taxon>Anareolatae</taxon>
        <taxon>Phasmatidae</taxon>
        <taxon>Eurycanthinae</taxon>
        <taxon>Dryococelus</taxon>
    </lineage>
</organism>
<dbReference type="EMBL" id="JARBHB010000010">
    <property type="protein sequence ID" value="KAJ8873645.1"/>
    <property type="molecule type" value="Genomic_DNA"/>
</dbReference>
<dbReference type="Proteomes" id="UP001159363">
    <property type="component" value="Chromosome 9"/>
</dbReference>
<evidence type="ECO:0000313" key="2">
    <source>
        <dbReference type="Proteomes" id="UP001159363"/>
    </source>
</evidence>
<sequence length="638" mass="72443">MQQPMEKRRRLRWQLLYAFEVPRWFSGYNTRLPQRQTWFGFRRGSSRIFARGNHAGRCRRSAGFLGDLLFLPLLHSGAAPHSPRFTHIGSQYFNVKSRSNLSTRSLHAFDSAEQTWERRHRWMRKYFNILALSLHILTDVHPQIVCELEAQLFVTWWIQYPLSHPQQPPQIMKHFLCCKPNLKCHLNLSLSISNVSSLTTLLVDEAGCCTRTFLVLGALQEEQLAVVQSVFAAGSRRRLFTMRSWQVVQLAVGYGHSYVRPYPTANCTTDDFSFWKGRYALLTVSSQQSETGDNSPNSIRRKSSSRRWFNFYLRLLNCRQIPSNESWRCSSSGCRTYVEVTPFLSNLHLIGAHDCEVFIYWRRVTRGVSTKEWSNDKLIAEIADHVLDVFKILTADVERGGAVRNLGTHTLEDPGSNSGSAILISVSHGFRSCLQVDAATVPFCRSRPNHSHSCFSQLLLTTGLHHCGSKIDPRSHLRSTLKTVAPFEFRAGLDIEMNFISNRRNRLFQISIRDQQPSSTNIDHSISDRVKMLVQPGISRGVKLPAVGPLLQPASSWQALPDSSVLEGGFSARRRLLLPAAPTARWDNIGCAQPARSSAWYLVCDGRQIVVSRFKLTDGCRTDGQMTDATDYRGVNPN</sequence>
<protein>
    <submittedName>
        <fullName evidence="1">Uncharacterized protein</fullName>
    </submittedName>
</protein>
<evidence type="ECO:0000313" key="1">
    <source>
        <dbReference type="EMBL" id="KAJ8873645.1"/>
    </source>
</evidence>
<keyword evidence="2" id="KW-1185">Reference proteome</keyword>
<reference evidence="1 2" key="1">
    <citation type="submission" date="2023-02" db="EMBL/GenBank/DDBJ databases">
        <title>LHISI_Scaffold_Assembly.</title>
        <authorList>
            <person name="Stuart O.P."/>
            <person name="Cleave R."/>
            <person name="Magrath M.J.L."/>
            <person name="Mikheyev A.S."/>
        </authorList>
    </citation>
    <scope>NUCLEOTIDE SEQUENCE [LARGE SCALE GENOMIC DNA]</scope>
    <source>
        <strain evidence="1">Daus_M_001</strain>
        <tissue evidence="1">Leg muscle</tissue>
    </source>
</reference>
<accession>A0ABQ9GNM9</accession>
<name>A0ABQ9GNM9_9NEOP</name>
<comment type="caution">
    <text evidence="1">The sequence shown here is derived from an EMBL/GenBank/DDBJ whole genome shotgun (WGS) entry which is preliminary data.</text>
</comment>